<keyword evidence="2" id="KW-1185">Reference proteome</keyword>
<reference evidence="1" key="1">
    <citation type="submission" date="2023-05" db="EMBL/GenBank/DDBJ databases">
        <title>Nepenthes gracilis genome sequencing.</title>
        <authorList>
            <person name="Fukushima K."/>
        </authorList>
    </citation>
    <scope>NUCLEOTIDE SEQUENCE</scope>
    <source>
        <strain evidence="1">SING2019-196</strain>
    </source>
</reference>
<evidence type="ECO:0000313" key="2">
    <source>
        <dbReference type="Proteomes" id="UP001279734"/>
    </source>
</evidence>
<dbReference type="EMBL" id="BSYO01000004">
    <property type="protein sequence ID" value="GMH03456.1"/>
    <property type="molecule type" value="Genomic_DNA"/>
</dbReference>
<sequence>MLMLHGLLLGQDSDFILAGSLCWAMLRSNAADAALNLAVAVVYSLDDHVCSLPRLVSASVGAVLLATGKHSLFYTPLLMVVAAESLRCSG</sequence>
<accession>A0AAD3S3D6</accession>
<gene>
    <name evidence="1" type="ORF">Nepgr_005295</name>
</gene>
<protein>
    <submittedName>
        <fullName evidence="1">Uncharacterized protein</fullName>
    </submittedName>
</protein>
<proteinExistence type="predicted"/>
<name>A0AAD3S3D6_NEPGR</name>
<evidence type="ECO:0000313" key="1">
    <source>
        <dbReference type="EMBL" id="GMH03456.1"/>
    </source>
</evidence>
<dbReference type="Proteomes" id="UP001279734">
    <property type="component" value="Unassembled WGS sequence"/>
</dbReference>
<dbReference type="AlphaFoldDB" id="A0AAD3S3D6"/>
<organism evidence="1 2">
    <name type="scientific">Nepenthes gracilis</name>
    <name type="common">Slender pitcher plant</name>
    <dbReference type="NCBI Taxonomy" id="150966"/>
    <lineage>
        <taxon>Eukaryota</taxon>
        <taxon>Viridiplantae</taxon>
        <taxon>Streptophyta</taxon>
        <taxon>Embryophyta</taxon>
        <taxon>Tracheophyta</taxon>
        <taxon>Spermatophyta</taxon>
        <taxon>Magnoliopsida</taxon>
        <taxon>eudicotyledons</taxon>
        <taxon>Gunneridae</taxon>
        <taxon>Pentapetalae</taxon>
        <taxon>Caryophyllales</taxon>
        <taxon>Nepenthaceae</taxon>
        <taxon>Nepenthes</taxon>
    </lineage>
</organism>
<comment type="caution">
    <text evidence="1">The sequence shown here is derived from an EMBL/GenBank/DDBJ whole genome shotgun (WGS) entry which is preliminary data.</text>
</comment>